<gene>
    <name evidence="9" type="ORF">P7K49_021377</name>
</gene>
<evidence type="ECO:0000256" key="2">
    <source>
        <dbReference type="ARBA" id="ARBA00004496"/>
    </source>
</evidence>
<evidence type="ECO:0000256" key="4">
    <source>
        <dbReference type="ARBA" id="ARBA00022723"/>
    </source>
</evidence>
<comment type="cofactor">
    <cofactor evidence="1">
        <name>Zn(2+)</name>
        <dbReference type="ChEBI" id="CHEBI:29105"/>
    </cofactor>
</comment>
<dbReference type="Proteomes" id="UP001266305">
    <property type="component" value="Unassembled WGS sequence"/>
</dbReference>
<keyword evidence="10" id="KW-1185">Reference proteome</keyword>
<organism evidence="9 10">
    <name type="scientific">Saguinus oedipus</name>
    <name type="common">Cotton-top tamarin</name>
    <name type="synonym">Oedipomidas oedipus</name>
    <dbReference type="NCBI Taxonomy" id="9490"/>
    <lineage>
        <taxon>Eukaryota</taxon>
        <taxon>Metazoa</taxon>
        <taxon>Chordata</taxon>
        <taxon>Craniata</taxon>
        <taxon>Vertebrata</taxon>
        <taxon>Euteleostomi</taxon>
        <taxon>Mammalia</taxon>
        <taxon>Eutheria</taxon>
        <taxon>Euarchontoglires</taxon>
        <taxon>Primates</taxon>
        <taxon>Haplorrhini</taxon>
        <taxon>Platyrrhini</taxon>
        <taxon>Cebidae</taxon>
        <taxon>Callitrichinae</taxon>
        <taxon>Saguinus</taxon>
    </lineage>
</organism>
<evidence type="ECO:0000256" key="7">
    <source>
        <dbReference type="SAM" id="MobiDB-lite"/>
    </source>
</evidence>
<evidence type="ECO:0000256" key="1">
    <source>
        <dbReference type="ARBA" id="ARBA00001947"/>
    </source>
</evidence>
<sequence>MPRESLRRMAVAGGTHGNEMSGVYLVWHWLLGPAELQRPSFSAAPVLANPAATSACRCYVDRDLNRTFTSTCLNAEPRGPCTGAGTATTSEGQALSCSEWLLRALAPPLLNHGKLTETVGWASPIPVSRSSRPTRDDPYEVTRA</sequence>
<feature type="domain" description="Succinylglutamate desuccinylase/Aspartoacylase catalytic" evidence="8">
    <location>
        <begin position="7"/>
        <end position="78"/>
    </location>
</feature>
<feature type="compositionally biased region" description="Basic and acidic residues" evidence="7">
    <location>
        <begin position="133"/>
        <end position="144"/>
    </location>
</feature>
<keyword evidence="5" id="KW-0378">Hydrolase</keyword>
<keyword evidence="6" id="KW-0862">Zinc</keyword>
<dbReference type="EMBL" id="JASSZA010000010">
    <property type="protein sequence ID" value="KAK2100029.1"/>
    <property type="molecule type" value="Genomic_DNA"/>
</dbReference>
<comment type="subcellular location">
    <subcellularLocation>
        <location evidence="2">Cytoplasm</location>
    </subcellularLocation>
</comment>
<dbReference type="Pfam" id="PF24827">
    <property type="entry name" value="AstE_AspA_cat"/>
    <property type="match status" value="1"/>
</dbReference>
<protein>
    <recommendedName>
        <fullName evidence="8">Succinylglutamate desuccinylase/Aspartoacylase catalytic domain-containing protein</fullName>
    </recommendedName>
</protein>
<evidence type="ECO:0000256" key="3">
    <source>
        <dbReference type="ARBA" id="ARBA00022490"/>
    </source>
</evidence>
<keyword evidence="4" id="KW-0479">Metal-binding</keyword>
<dbReference type="PANTHER" id="PTHR15162">
    <property type="entry name" value="ASPARTOACYLASE"/>
    <property type="match status" value="1"/>
</dbReference>
<name>A0ABQ9UTA0_SAGOE</name>
<reference evidence="9 10" key="1">
    <citation type="submission" date="2023-05" db="EMBL/GenBank/DDBJ databases">
        <title>B98-5 Cell Line De Novo Hybrid Assembly: An Optical Mapping Approach.</title>
        <authorList>
            <person name="Kananen K."/>
            <person name="Auerbach J.A."/>
            <person name="Kautto E."/>
            <person name="Blachly J.S."/>
        </authorList>
    </citation>
    <scope>NUCLEOTIDE SEQUENCE [LARGE SCALE GENOMIC DNA]</scope>
    <source>
        <strain evidence="9">B95-8</strain>
        <tissue evidence="9">Cell line</tissue>
    </source>
</reference>
<evidence type="ECO:0000256" key="6">
    <source>
        <dbReference type="ARBA" id="ARBA00022833"/>
    </source>
</evidence>
<comment type="caution">
    <text evidence="9">The sequence shown here is derived from an EMBL/GenBank/DDBJ whole genome shotgun (WGS) entry which is preliminary data.</text>
</comment>
<evidence type="ECO:0000313" key="9">
    <source>
        <dbReference type="EMBL" id="KAK2100029.1"/>
    </source>
</evidence>
<evidence type="ECO:0000256" key="5">
    <source>
        <dbReference type="ARBA" id="ARBA00022801"/>
    </source>
</evidence>
<evidence type="ECO:0000259" key="8">
    <source>
        <dbReference type="Pfam" id="PF24827"/>
    </source>
</evidence>
<accession>A0ABQ9UTA0</accession>
<keyword evidence="3" id="KW-0963">Cytoplasm</keyword>
<dbReference type="PANTHER" id="PTHR15162:SF5">
    <property type="entry name" value="N-ACYL-AROMATIC-L-AMINO ACID AMIDOHYDROLASE (CARBOXYLATE-FORMING)"/>
    <property type="match status" value="1"/>
</dbReference>
<dbReference type="InterPro" id="IPR050178">
    <property type="entry name" value="AspA/AstE_fam"/>
</dbReference>
<dbReference type="Gene3D" id="3.40.630.10">
    <property type="entry name" value="Zn peptidases"/>
    <property type="match status" value="1"/>
</dbReference>
<dbReference type="SUPFAM" id="SSF53187">
    <property type="entry name" value="Zn-dependent exopeptidases"/>
    <property type="match status" value="1"/>
</dbReference>
<feature type="region of interest" description="Disordered" evidence="7">
    <location>
        <begin position="124"/>
        <end position="144"/>
    </location>
</feature>
<proteinExistence type="predicted"/>
<evidence type="ECO:0000313" key="10">
    <source>
        <dbReference type="Proteomes" id="UP001266305"/>
    </source>
</evidence>
<dbReference type="InterPro" id="IPR055438">
    <property type="entry name" value="AstE_AspA_cat"/>
</dbReference>